<evidence type="ECO:0000259" key="11">
    <source>
        <dbReference type="Pfam" id="PF00122"/>
    </source>
</evidence>
<evidence type="ECO:0000256" key="9">
    <source>
        <dbReference type="ARBA" id="ARBA00047308"/>
    </source>
</evidence>
<dbReference type="PANTHER" id="PTHR48085">
    <property type="entry name" value="CADMIUM/ZINC-TRANSPORTING ATPASE HMA2-RELATED"/>
    <property type="match status" value="1"/>
</dbReference>
<keyword evidence="3 10" id="KW-0812">Transmembrane</keyword>
<dbReference type="SUPFAM" id="SSF81653">
    <property type="entry name" value="Calcium ATPase, transduction domain A"/>
    <property type="match status" value="1"/>
</dbReference>
<dbReference type="InterPro" id="IPR051014">
    <property type="entry name" value="Cation_Transport_ATPase_IB"/>
</dbReference>
<evidence type="ECO:0000256" key="6">
    <source>
        <dbReference type="ARBA" id="ARBA00022989"/>
    </source>
</evidence>
<dbReference type="PROSITE" id="PS00154">
    <property type="entry name" value="ATPASE_E1_E2"/>
    <property type="match status" value="1"/>
</dbReference>
<keyword evidence="5" id="KW-1278">Translocase</keyword>
<feature type="transmembrane region" description="Helical" evidence="10">
    <location>
        <begin position="609"/>
        <end position="631"/>
    </location>
</feature>
<dbReference type="GO" id="GO:0016463">
    <property type="term" value="F:P-type zinc transporter activity"/>
    <property type="evidence" value="ECO:0007669"/>
    <property type="project" value="UniProtKB-EC"/>
</dbReference>
<evidence type="ECO:0000256" key="4">
    <source>
        <dbReference type="ARBA" id="ARBA00022723"/>
    </source>
</evidence>
<dbReference type="PRINTS" id="PR00119">
    <property type="entry name" value="CATATPASE"/>
</dbReference>
<proteinExistence type="inferred from homology"/>
<comment type="similarity">
    <text evidence="2 10">Belongs to the cation transport ATPase (P-type) (TC 3.A.3) family. Type IB subfamily.</text>
</comment>
<feature type="transmembrane region" description="Helical" evidence="10">
    <location>
        <begin position="12"/>
        <end position="31"/>
    </location>
</feature>
<evidence type="ECO:0000256" key="3">
    <source>
        <dbReference type="ARBA" id="ARBA00022692"/>
    </source>
</evidence>
<dbReference type="PANTHER" id="PTHR48085:SF5">
    <property type="entry name" value="CADMIUM_ZINC-TRANSPORTING ATPASE HMA4-RELATED"/>
    <property type="match status" value="1"/>
</dbReference>
<dbReference type="Gene3D" id="3.40.1110.10">
    <property type="entry name" value="Calcium-transporting ATPase, cytoplasmic domain N"/>
    <property type="match status" value="1"/>
</dbReference>
<accession>A0A9D9DQN9</accession>
<keyword evidence="4 10" id="KW-0479">Metal-binding</keyword>
<comment type="subcellular location">
    <subcellularLocation>
        <location evidence="10">Cell membrane</location>
    </subcellularLocation>
    <subcellularLocation>
        <location evidence="1">Membrane</location>
    </subcellularLocation>
</comment>
<dbReference type="GO" id="GO:0005886">
    <property type="term" value="C:plasma membrane"/>
    <property type="evidence" value="ECO:0007669"/>
    <property type="project" value="UniProtKB-SubCell"/>
</dbReference>
<comment type="catalytic activity">
    <reaction evidence="9">
        <text>Zn(2+)(in) + ATP + H2O = Zn(2+)(out) + ADP + phosphate + H(+)</text>
        <dbReference type="Rhea" id="RHEA:20621"/>
        <dbReference type="ChEBI" id="CHEBI:15377"/>
        <dbReference type="ChEBI" id="CHEBI:15378"/>
        <dbReference type="ChEBI" id="CHEBI:29105"/>
        <dbReference type="ChEBI" id="CHEBI:30616"/>
        <dbReference type="ChEBI" id="CHEBI:43474"/>
        <dbReference type="ChEBI" id="CHEBI:456216"/>
        <dbReference type="EC" id="7.2.2.12"/>
    </reaction>
</comment>
<feature type="transmembrane region" description="Helical" evidence="10">
    <location>
        <begin position="37"/>
        <end position="56"/>
    </location>
</feature>
<keyword evidence="10" id="KW-1003">Cell membrane</keyword>
<dbReference type="NCBIfam" id="TIGR01494">
    <property type="entry name" value="ATPase_P-type"/>
    <property type="match status" value="1"/>
</dbReference>
<dbReference type="Gene3D" id="2.70.150.10">
    <property type="entry name" value="Calcium-transporting ATPase, cytoplasmic transduction domain A"/>
    <property type="match status" value="1"/>
</dbReference>
<evidence type="ECO:0000313" key="12">
    <source>
        <dbReference type="EMBL" id="MBO8431868.1"/>
    </source>
</evidence>
<keyword evidence="6 10" id="KW-1133">Transmembrane helix</keyword>
<dbReference type="InterPro" id="IPR023298">
    <property type="entry name" value="ATPase_P-typ_TM_dom_sf"/>
</dbReference>
<dbReference type="SUPFAM" id="SSF81665">
    <property type="entry name" value="Calcium ATPase, transmembrane domain M"/>
    <property type="match status" value="1"/>
</dbReference>
<dbReference type="InterPro" id="IPR027256">
    <property type="entry name" value="P-typ_ATPase_IB"/>
</dbReference>
<evidence type="ECO:0000256" key="2">
    <source>
        <dbReference type="ARBA" id="ARBA00006024"/>
    </source>
</evidence>
<dbReference type="SUPFAM" id="SSF56784">
    <property type="entry name" value="HAD-like"/>
    <property type="match status" value="1"/>
</dbReference>
<keyword evidence="10" id="KW-0067">ATP-binding</keyword>
<dbReference type="Pfam" id="PF00122">
    <property type="entry name" value="E1-E2_ATPase"/>
    <property type="match status" value="1"/>
</dbReference>
<evidence type="ECO:0000256" key="1">
    <source>
        <dbReference type="ARBA" id="ARBA00004370"/>
    </source>
</evidence>
<feature type="transmembrane region" description="Helical" evidence="10">
    <location>
        <begin position="245"/>
        <end position="267"/>
    </location>
</feature>
<evidence type="ECO:0000256" key="10">
    <source>
        <dbReference type="RuleBase" id="RU362081"/>
    </source>
</evidence>
<dbReference type="InterPro" id="IPR018303">
    <property type="entry name" value="ATPase_P-typ_P_site"/>
</dbReference>
<dbReference type="InterPro" id="IPR008250">
    <property type="entry name" value="ATPase_P-typ_transduc_dom_A_sf"/>
</dbReference>
<comment type="caution">
    <text evidence="12">The sequence shown here is derived from an EMBL/GenBank/DDBJ whole genome shotgun (WGS) entry which is preliminary data.</text>
</comment>
<dbReference type="GO" id="GO:0005524">
    <property type="term" value="F:ATP binding"/>
    <property type="evidence" value="ECO:0007669"/>
    <property type="project" value="UniProtKB-UniRule"/>
</dbReference>
<dbReference type="Gene3D" id="3.40.50.1000">
    <property type="entry name" value="HAD superfamily/HAD-like"/>
    <property type="match status" value="1"/>
</dbReference>
<protein>
    <recommendedName>
        <fullName evidence="8">P-type Zn(2+) transporter</fullName>
        <ecNumber evidence="8">7.2.2.12</ecNumber>
    </recommendedName>
</protein>
<dbReference type="SFLD" id="SFLDG00002">
    <property type="entry name" value="C1.7:_P-type_atpase_like"/>
    <property type="match status" value="1"/>
</dbReference>
<evidence type="ECO:0000313" key="13">
    <source>
        <dbReference type="Proteomes" id="UP000823612"/>
    </source>
</evidence>
<organism evidence="12 13">
    <name type="scientific">Candidatus Pullibacteroides excrementavium</name>
    <dbReference type="NCBI Taxonomy" id="2840905"/>
    <lineage>
        <taxon>Bacteria</taxon>
        <taxon>Pseudomonadati</taxon>
        <taxon>Bacteroidota</taxon>
        <taxon>Bacteroidia</taxon>
        <taxon>Bacteroidales</taxon>
        <taxon>Candidatus Pullibacteroides</taxon>
    </lineage>
</organism>
<feature type="domain" description="P-type ATPase A" evidence="11">
    <location>
        <begin position="122"/>
        <end position="222"/>
    </location>
</feature>
<evidence type="ECO:0000256" key="8">
    <source>
        <dbReference type="ARBA" id="ARBA00039097"/>
    </source>
</evidence>
<evidence type="ECO:0000256" key="5">
    <source>
        <dbReference type="ARBA" id="ARBA00022967"/>
    </source>
</evidence>
<feature type="transmembrane region" description="Helical" evidence="10">
    <location>
        <begin position="273"/>
        <end position="298"/>
    </location>
</feature>
<dbReference type="GO" id="GO:0016887">
    <property type="term" value="F:ATP hydrolysis activity"/>
    <property type="evidence" value="ECO:0007669"/>
    <property type="project" value="InterPro"/>
</dbReference>
<dbReference type="SFLD" id="SFLDS00003">
    <property type="entry name" value="Haloacid_Dehalogenase"/>
    <property type="match status" value="1"/>
</dbReference>
<keyword evidence="7 10" id="KW-0472">Membrane</keyword>
<dbReference type="Proteomes" id="UP000823612">
    <property type="component" value="Unassembled WGS sequence"/>
</dbReference>
<dbReference type="AlphaFoldDB" id="A0A9D9DQN9"/>
<dbReference type="GO" id="GO:0015086">
    <property type="term" value="F:cadmium ion transmembrane transporter activity"/>
    <property type="evidence" value="ECO:0007669"/>
    <property type="project" value="TreeGrafter"/>
</dbReference>
<dbReference type="InterPro" id="IPR023299">
    <property type="entry name" value="ATPase_P-typ_cyto_dom_N"/>
</dbReference>
<feature type="transmembrane region" description="Helical" evidence="10">
    <location>
        <begin position="583"/>
        <end position="603"/>
    </location>
</feature>
<dbReference type="InterPro" id="IPR023214">
    <property type="entry name" value="HAD_sf"/>
</dbReference>
<evidence type="ECO:0000256" key="7">
    <source>
        <dbReference type="ARBA" id="ARBA00023136"/>
    </source>
</evidence>
<dbReference type="InterPro" id="IPR036412">
    <property type="entry name" value="HAD-like_sf"/>
</dbReference>
<name>A0A9D9DQN9_9BACT</name>
<dbReference type="InterPro" id="IPR059000">
    <property type="entry name" value="ATPase_P-type_domA"/>
</dbReference>
<dbReference type="InterPro" id="IPR044492">
    <property type="entry name" value="P_typ_ATPase_HD_dom"/>
</dbReference>
<reference evidence="12" key="2">
    <citation type="journal article" date="2021" name="PeerJ">
        <title>Extensive microbial diversity within the chicken gut microbiome revealed by metagenomics and culture.</title>
        <authorList>
            <person name="Gilroy R."/>
            <person name="Ravi A."/>
            <person name="Getino M."/>
            <person name="Pursley I."/>
            <person name="Horton D.L."/>
            <person name="Alikhan N.F."/>
            <person name="Baker D."/>
            <person name="Gharbi K."/>
            <person name="Hall N."/>
            <person name="Watson M."/>
            <person name="Adriaenssens E.M."/>
            <person name="Foster-Nyarko E."/>
            <person name="Jarju S."/>
            <person name="Secka A."/>
            <person name="Antonio M."/>
            <person name="Oren A."/>
            <person name="Chaudhuri R.R."/>
            <person name="La Ragione R."/>
            <person name="Hildebrand F."/>
            <person name="Pallen M.J."/>
        </authorList>
    </citation>
    <scope>NUCLEOTIDE SEQUENCE</scope>
    <source>
        <strain evidence="12">2889</strain>
    </source>
</reference>
<dbReference type="EC" id="7.2.2.12" evidence="8"/>
<sequence length="635" mass="69078">MHVMKNLQDWLPKILSFVLLGAGWVMNRYWLAFQQAAWIPVVWYVLAYLPVAWPVFKDAAKAFAQKDFFNEFSLMIIASIGAFCIGEYPEAVAVMLFYAIGEQLQDKAVERSRRNIRDLLAMHPDRVRVVRDSQTLEAKPEEVQPGEILSVAVGEKVCLDGALLDEAASLDTAALTGESLPRYIRQGEEVPAGCLVLDHAIRLKVLRPYNMSALAKMAKMVEEASKRKAPTELFLRRIARIYTPVVMGLAVLVMAVPALFSLVANYHYDFSVWLYRALVFLVISCPCALVVSIPLTYFAGIGMASRRGILFKGGNGLDAAYKVDSIVFDKTGTLTQGRFRVCALTSMQSEGEGRLLSALASAENTSRHPLAQAVVEYAKKHSAVLFQPERIEEKAGGGILAEFDTGQPAFRQVVAGSAAWLKECGIEMPDLPGLSARTVVFCGIDGVFSGWVELADLPKEDAASAMQELRGLGVNPLAVLSGDHPQVAEALASQVGVERAYGGLLPQDKVVYLQKFKQEGHNVAFVGDGINDSPVLASSSLGIAMGAMGSDAAIETADVVLQTDRLSSLPLVFRIARNTRRTVWENVILAFGIKILVMVLGVLGVASLWMAVFADSGVALLAVLNSVRGVWLRKK</sequence>
<dbReference type="Pfam" id="PF00702">
    <property type="entry name" value="Hydrolase"/>
    <property type="match status" value="1"/>
</dbReference>
<gene>
    <name evidence="12" type="ORF">IAB08_01045</name>
</gene>
<dbReference type="EMBL" id="JADIMZ010000013">
    <property type="protein sequence ID" value="MBO8431868.1"/>
    <property type="molecule type" value="Genomic_DNA"/>
</dbReference>
<keyword evidence="10" id="KW-0547">Nucleotide-binding</keyword>
<dbReference type="NCBIfam" id="TIGR01525">
    <property type="entry name" value="ATPase-IB_hvy"/>
    <property type="match status" value="1"/>
</dbReference>
<dbReference type="SFLD" id="SFLDF00027">
    <property type="entry name" value="p-type_atpase"/>
    <property type="match status" value="1"/>
</dbReference>
<reference evidence="12" key="1">
    <citation type="submission" date="2020-10" db="EMBL/GenBank/DDBJ databases">
        <authorList>
            <person name="Gilroy R."/>
        </authorList>
    </citation>
    <scope>NUCLEOTIDE SEQUENCE</scope>
    <source>
        <strain evidence="12">2889</strain>
    </source>
</reference>
<dbReference type="GO" id="GO:0046872">
    <property type="term" value="F:metal ion binding"/>
    <property type="evidence" value="ECO:0007669"/>
    <property type="project" value="UniProtKB-KW"/>
</dbReference>
<dbReference type="InterPro" id="IPR001757">
    <property type="entry name" value="P_typ_ATPase"/>
</dbReference>